<evidence type="ECO:0000313" key="2">
    <source>
        <dbReference type="EMBL" id="TWI34822.1"/>
    </source>
</evidence>
<gene>
    <name evidence="2" type="ORF">IQ26_03480</name>
</gene>
<name>A0A562NRJ2_9HYPH</name>
<sequence length="380" mass="40860">MGDSDNSMTLPFVTRRRVLAGGMITSTALAFEKSALAGNPAATSIPPDPALALWREWETAHKLTERLCLRQQRLETRLVESVGFPCATVRLPESEEVTVHSIEALNEVLGKGPDMAALRETAEAEFAAHHARWDAAAEETGYSAVLRAEREAGERAQDLLEAFSATSATTLAGVAGKLDAVLREGEAWEECSEFPWPQIRSALSDLVRIAQQMMPEQSFTASAVQSSARGGPAAVSAPKRRGRRRDMNIRPTPLPASAEKPSTCSEASASRHPSTGRELATPDALAASHHPAASDPDLLDAFNRDAALEKWTVPEAAEAAKAFWGKTAATAIAWCAFSARCDGRTQEFRFWFRVFAHLQASSPDSEAEAASGKAHPGSSR</sequence>
<protein>
    <submittedName>
        <fullName evidence="2">Uncharacterized protein</fullName>
    </submittedName>
</protein>
<dbReference type="AlphaFoldDB" id="A0A562NRJ2"/>
<evidence type="ECO:0000256" key="1">
    <source>
        <dbReference type="SAM" id="MobiDB-lite"/>
    </source>
</evidence>
<accession>A0A562NRJ2</accession>
<feature type="region of interest" description="Disordered" evidence="1">
    <location>
        <begin position="361"/>
        <end position="380"/>
    </location>
</feature>
<dbReference type="RefSeq" id="WP_208760178.1">
    <property type="nucleotide sequence ID" value="NZ_VLKT01000020.1"/>
</dbReference>
<dbReference type="EMBL" id="VLKT01000020">
    <property type="protein sequence ID" value="TWI34822.1"/>
    <property type="molecule type" value="Genomic_DNA"/>
</dbReference>
<keyword evidence="3" id="KW-1185">Reference proteome</keyword>
<comment type="caution">
    <text evidence="2">The sequence shown here is derived from an EMBL/GenBank/DDBJ whole genome shotgun (WGS) entry which is preliminary data.</text>
</comment>
<proteinExistence type="predicted"/>
<reference evidence="2 3" key="1">
    <citation type="journal article" date="2015" name="Stand. Genomic Sci.">
        <title>Genomic Encyclopedia of Bacterial and Archaeal Type Strains, Phase III: the genomes of soil and plant-associated and newly described type strains.</title>
        <authorList>
            <person name="Whitman W.B."/>
            <person name="Woyke T."/>
            <person name="Klenk H.P."/>
            <person name="Zhou Y."/>
            <person name="Lilburn T.G."/>
            <person name="Beck B.J."/>
            <person name="De Vos P."/>
            <person name="Vandamme P."/>
            <person name="Eisen J.A."/>
            <person name="Garrity G."/>
            <person name="Hugenholtz P."/>
            <person name="Kyrpides N.C."/>
        </authorList>
    </citation>
    <scope>NUCLEOTIDE SEQUENCE [LARGE SCALE GENOMIC DNA]</scope>
    <source>
        <strain evidence="2 3">CGMCC 1.2546</strain>
    </source>
</reference>
<feature type="compositionally biased region" description="Polar residues" evidence="1">
    <location>
        <begin position="260"/>
        <end position="273"/>
    </location>
</feature>
<evidence type="ECO:0000313" key="3">
    <source>
        <dbReference type="Proteomes" id="UP000317122"/>
    </source>
</evidence>
<feature type="region of interest" description="Disordered" evidence="1">
    <location>
        <begin position="220"/>
        <end position="292"/>
    </location>
</feature>
<dbReference type="Proteomes" id="UP000317122">
    <property type="component" value="Unassembled WGS sequence"/>
</dbReference>
<organism evidence="2 3">
    <name type="scientific">Mesorhizobium tianshanense</name>
    <dbReference type="NCBI Taxonomy" id="39844"/>
    <lineage>
        <taxon>Bacteria</taxon>
        <taxon>Pseudomonadati</taxon>
        <taxon>Pseudomonadota</taxon>
        <taxon>Alphaproteobacteria</taxon>
        <taxon>Hyphomicrobiales</taxon>
        <taxon>Phyllobacteriaceae</taxon>
        <taxon>Mesorhizobium</taxon>
    </lineage>
</organism>
<feature type="compositionally biased region" description="Low complexity" evidence="1">
    <location>
        <begin position="361"/>
        <end position="371"/>
    </location>
</feature>